<dbReference type="Proteomes" id="UP000824093">
    <property type="component" value="Unassembled WGS sequence"/>
</dbReference>
<dbReference type="InterPro" id="IPR002509">
    <property type="entry name" value="NODB_dom"/>
</dbReference>
<proteinExistence type="predicted"/>
<protein>
    <submittedName>
        <fullName evidence="2">Polysaccharide deacetylase family protein</fullName>
    </submittedName>
</protein>
<reference evidence="2" key="2">
    <citation type="journal article" date="2021" name="PeerJ">
        <title>Extensive microbial diversity within the chicken gut microbiome revealed by metagenomics and culture.</title>
        <authorList>
            <person name="Gilroy R."/>
            <person name="Ravi A."/>
            <person name="Getino M."/>
            <person name="Pursley I."/>
            <person name="Horton D.L."/>
            <person name="Alikhan N.F."/>
            <person name="Baker D."/>
            <person name="Gharbi K."/>
            <person name="Hall N."/>
            <person name="Watson M."/>
            <person name="Adriaenssens E.M."/>
            <person name="Foster-Nyarko E."/>
            <person name="Jarju S."/>
            <person name="Secka A."/>
            <person name="Antonio M."/>
            <person name="Oren A."/>
            <person name="Chaudhuri R.R."/>
            <person name="La Ragione R."/>
            <person name="Hildebrand F."/>
            <person name="Pallen M.J."/>
        </authorList>
    </citation>
    <scope>NUCLEOTIDE SEQUENCE</scope>
    <source>
        <strain evidence="2">CHK195-15760</strain>
    </source>
</reference>
<sequence>MFLVFHKAKIYSYAIAVFTVIVLFLVATSKPFEETVQTSSNPSRKLPIYAVETEEKKVAFTMNCAWNADDIESILETLKKCNIKITFFLVGDWVDKYPEAVKKIQENGHEIANHSDSHPHVNELNLEKNKQEIEECSKKIEEITGIKPSLYRGPYGEYNDTVISAAESLNYKTIQWSLDTLDYSGLTGDQMWNRLDSKIKPGDIILSHNGTKHTSDSLEMLLTKIQEKGYQIVKVSDLIYPDNSIIDVNGVQKRQK</sequence>
<evidence type="ECO:0000259" key="1">
    <source>
        <dbReference type="PROSITE" id="PS51677"/>
    </source>
</evidence>
<dbReference type="Pfam" id="PF01522">
    <property type="entry name" value="Polysacc_deac_1"/>
    <property type="match status" value="1"/>
</dbReference>
<dbReference type="GO" id="GO:0005975">
    <property type="term" value="P:carbohydrate metabolic process"/>
    <property type="evidence" value="ECO:0007669"/>
    <property type="project" value="InterPro"/>
</dbReference>
<accession>A0A9D1M204</accession>
<dbReference type="PANTHER" id="PTHR10587:SF128">
    <property type="entry name" value="POLYSACCHARIDE DEACETYLASE PDAB-RELATED"/>
    <property type="match status" value="1"/>
</dbReference>
<comment type="caution">
    <text evidence="2">The sequence shown here is derived from an EMBL/GenBank/DDBJ whole genome shotgun (WGS) entry which is preliminary data.</text>
</comment>
<evidence type="ECO:0000313" key="3">
    <source>
        <dbReference type="Proteomes" id="UP000824093"/>
    </source>
</evidence>
<evidence type="ECO:0000313" key="2">
    <source>
        <dbReference type="EMBL" id="HIU52134.1"/>
    </source>
</evidence>
<reference evidence="2" key="1">
    <citation type="submission" date="2020-10" db="EMBL/GenBank/DDBJ databases">
        <authorList>
            <person name="Gilroy R."/>
        </authorList>
    </citation>
    <scope>NUCLEOTIDE SEQUENCE</scope>
    <source>
        <strain evidence="2">CHK195-15760</strain>
    </source>
</reference>
<dbReference type="PANTHER" id="PTHR10587">
    <property type="entry name" value="GLYCOSYL TRANSFERASE-RELATED"/>
    <property type="match status" value="1"/>
</dbReference>
<dbReference type="Gene3D" id="3.20.20.370">
    <property type="entry name" value="Glycoside hydrolase/deacetylase"/>
    <property type="match status" value="1"/>
</dbReference>
<gene>
    <name evidence="2" type="ORF">IAB70_05935</name>
</gene>
<dbReference type="PROSITE" id="PS51677">
    <property type="entry name" value="NODB"/>
    <property type="match status" value="1"/>
</dbReference>
<dbReference type="EMBL" id="DVNH01000045">
    <property type="protein sequence ID" value="HIU52134.1"/>
    <property type="molecule type" value="Genomic_DNA"/>
</dbReference>
<dbReference type="AlphaFoldDB" id="A0A9D1M204"/>
<name>A0A9D1M204_9FIRM</name>
<dbReference type="SUPFAM" id="SSF88713">
    <property type="entry name" value="Glycoside hydrolase/deacetylase"/>
    <property type="match status" value="1"/>
</dbReference>
<feature type="domain" description="NodB homology" evidence="1">
    <location>
        <begin position="56"/>
        <end position="233"/>
    </location>
</feature>
<dbReference type="GO" id="GO:0016020">
    <property type="term" value="C:membrane"/>
    <property type="evidence" value="ECO:0007669"/>
    <property type="project" value="TreeGrafter"/>
</dbReference>
<organism evidence="2 3">
    <name type="scientific">Candidatus Merdicola faecigallinarum</name>
    <dbReference type="NCBI Taxonomy" id="2840862"/>
    <lineage>
        <taxon>Bacteria</taxon>
        <taxon>Bacillati</taxon>
        <taxon>Bacillota</taxon>
        <taxon>Clostridia</taxon>
        <taxon>Candidatus Merdicola</taxon>
    </lineage>
</organism>
<dbReference type="InterPro" id="IPR050248">
    <property type="entry name" value="Polysacc_deacetylase_ArnD"/>
</dbReference>
<dbReference type="InterPro" id="IPR011330">
    <property type="entry name" value="Glyco_hydro/deAcase_b/a-brl"/>
</dbReference>
<dbReference type="GO" id="GO:0016810">
    <property type="term" value="F:hydrolase activity, acting on carbon-nitrogen (but not peptide) bonds"/>
    <property type="evidence" value="ECO:0007669"/>
    <property type="project" value="InterPro"/>
</dbReference>